<feature type="transmembrane region" description="Helical" evidence="8">
    <location>
        <begin position="222"/>
        <end position="251"/>
    </location>
</feature>
<feature type="transmembrane region" description="Helical" evidence="8">
    <location>
        <begin position="257"/>
        <end position="278"/>
    </location>
</feature>
<accession>A0A0D6JJV7</accession>
<keyword evidence="5 8" id="KW-0812">Transmembrane</keyword>
<feature type="transmembrane region" description="Helical" evidence="8">
    <location>
        <begin position="175"/>
        <end position="201"/>
    </location>
</feature>
<keyword evidence="6 8" id="KW-1133">Transmembrane helix</keyword>
<gene>
    <name evidence="10" type="primary">ybhR</name>
    <name evidence="10" type="ORF">YBN1229_v1_3707</name>
</gene>
<feature type="domain" description="ABC transmembrane type-2" evidence="9">
    <location>
        <begin position="128"/>
        <end position="370"/>
    </location>
</feature>
<evidence type="ECO:0000256" key="7">
    <source>
        <dbReference type="ARBA" id="ARBA00023136"/>
    </source>
</evidence>
<comment type="similarity">
    <text evidence="2">Belongs to the ABC-2 integral membrane protein family.</text>
</comment>
<dbReference type="InterPro" id="IPR047817">
    <property type="entry name" value="ABC2_TM_bact-type"/>
</dbReference>
<evidence type="ECO:0000313" key="10">
    <source>
        <dbReference type="EMBL" id="CPR22274.1"/>
    </source>
</evidence>
<protein>
    <submittedName>
        <fullName evidence="10">Putative transporter subunit: permease component of ABC superfamily</fullName>
    </submittedName>
</protein>
<evidence type="ECO:0000256" key="5">
    <source>
        <dbReference type="ARBA" id="ARBA00022692"/>
    </source>
</evidence>
<dbReference type="GO" id="GO:0140359">
    <property type="term" value="F:ABC-type transporter activity"/>
    <property type="evidence" value="ECO:0007669"/>
    <property type="project" value="InterPro"/>
</dbReference>
<dbReference type="InterPro" id="IPR051449">
    <property type="entry name" value="ABC-2_transporter_component"/>
</dbReference>
<keyword evidence="11" id="KW-1185">Reference proteome</keyword>
<evidence type="ECO:0000259" key="9">
    <source>
        <dbReference type="PROSITE" id="PS51012"/>
    </source>
</evidence>
<dbReference type="PANTHER" id="PTHR30294">
    <property type="entry name" value="MEMBRANE COMPONENT OF ABC TRANSPORTER YHHJ-RELATED"/>
    <property type="match status" value="1"/>
</dbReference>
<dbReference type="PROSITE" id="PS51012">
    <property type="entry name" value="ABC_TM2"/>
    <property type="match status" value="1"/>
</dbReference>
<keyword evidence="4" id="KW-1003">Cell membrane</keyword>
<evidence type="ECO:0000256" key="1">
    <source>
        <dbReference type="ARBA" id="ARBA00004651"/>
    </source>
</evidence>
<reference evidence="11" key="1">
    <citation type="submission" date="2015-02" db="EMBL/GenBank/DDBJ databases">
        <authorList>
            <person name="Chooi Y.-H."/>
        </authorList>
    </citation>
    <scope>NUCLEOTIDE SEQUENCE [LARGE SCALE GENOMIC DNA]</scope>
    <source>
        <strain evidence="11">strain Y</strain>
    </source>
</reference>
<keyword evidence="7 8" id="KW-0472">Membrane</keyword>
<evidence type="ECO:0000256" key="4">
    <source>
        <dbReference type="ARBA" id="ARBA00022475"/>
    </source>
</evidence>
<organism evidence="10 11">
    <name type="scientific">Candidatus Filomicrobium marinum</name>
    <dbReference type="NCBI Taxonomy" id="1608628"/>
    <lineage>
        <taxon>Bacteria</taxon>
        <taxon>Pseudomonadati</taxon>
        <taxon>Pseudomonadota</taxon>
        <taxon>Alphaproteobacteria</taxon>
        <taxon>Hyphomicrobiales</taxon>
        <taxon>Hyphomicrobiaceae</taxon>
        <taxon>Filomicrobium</taxon>
    </lineage>
</organism>
<dbReference type="KEGG" id="fiy:BN1229_v1_3707"/>
<dbReference type="PANTHER" id="PTHR30294:SF44">
    <property type="entry name" value="MULTIDRUG ABC TRANSPORTER PERMEASE YBHR-RELATED"/>
    <property type="match status" value="1"/>
</dbReference>
<keyword evidence="3" id="KW-0813">Transport</keyword>
<dbReference type="EMBL" id="LN829119">
    <property type="protein sequence ID" value="CPR22274.1"/>
    <property type="molecule type" value="Genomic_DNA"/>
</dbReference>
<feature type="transmembrane region" description="Helical" evidence="8">
    <location>
        <begin position="290"/>
        <end position="309"/>
    </location>
</feature>
<comment type="subcellular location">
    <subcellularLocation>
        <location evidence="1">Cell membrane</location>
        <topology evidence="1">Multi-pass membrane protein</topology>
    </subcellularLocation>
</comment>
<evidence type="ECO:0000313" key="11">
    <source>
        <dbReference type="Proteomes" id="UP000033187"/>
    </source>
</evidence>
<evidence type="ECO:0000256" key="8">
    <source>
        <dbReference type="SAM" id="Phobius"/>
    </source>
</evidence>
<dbReference type="InterPro" id="IPR013525">
    <property type="entry name" value="ABC2_TM"/>
</dbReference>
<evidence type="ECO:0000256" key="6">
    <source>
        <dbReference type="ARBA" id="ARBA00022989"/>
    </source>
</evidence>
<evidence type="ECO:0000256" key="3">
    <source>
        <dbReference type="ARBA" id="ARBA00022448"/>
    </source>
</evidence>
<dbReference type="GO" id="GO:0005886">
    <property type="term" value="C:plasma membrane"/>
    <property type="evidence" value="ECO:0007669"/>
    <property type="project" value="UniProtKB-SubCell"/>
</dbReference>
<dbReference type="KEGG" id="fil:BN1229_v1_3714"/>
<dbReference type="Proteomes" id="UP000033187">
    <property type="component" value="Chromosome 1"/>
</dbReference>
<dbReference type="AlphaFoldDB" id="A0A0D6JJV7"/>
<proteinExistence type="inferred from homology"/>
<evidence type="ECO:0000256" key="2">
    <source>
        <dbReference type="ARBA" id="ARBA00007783"/>
    </source>
</evidence>
<dbReference type="Gene3D" id="3.40.1710.10">
    <property type="entry name" value="abc type-2 transporter like domain"/>
    <property type="match status" value="1"/>
</dbReference>
<dbReference type="Pfam" id="PF12698">
    <property type="entry name" value="ABC2_membrane_3"/>
    <property type="match status" value="1"/>
</dbReference>
<feature type="transmembrane region" description="Helical" evidence="8">
    <location>
        <begin position="345"/>
        <end position="367"/>
    </location>
</feature>
<sequence>MIMWWVRLRALILKELLAVLRDPKGRFILIGPPIIQLLVFSYAATLEVKNVDILILNQDSGVAGYELVQRISGAPSFRHVLRTEDPAEIRDAINMQRVMAAVRIDATFSRDIAAGRPAPVQIILDGRRSNASQIVSGYLTQIINGLAADAAKANGRLAAPVSVEPRNWFNPNLDFLWFMVPNLVASIALLIGLVVTALSVARERELGTFDQLMVSPLRPHEILIGKLVPPMLIGMFHITIFILAAVFVFGIPLRGSVVLLYASGFFFLASVVGIGLFISSLSMTQQQAILGAFLFLVPAMLLSGFATPIENMPEWLQPISYMDPLSYFLVIVKGVFLKDLGPWDVALNTAPLAVIAIVTLSSAAWLFRRRME</sequence>
<name>A0A0D6JJV7_9HYPH</name>